<evidence type="ECO:0000313" key="3">
    <source>
        <dbReference type="Proteomes" id="UP000747110"/>
    </source>
</evidence>
<comment type="caution">
    <text evidence="2">The sequence shown here is derived from an EMBL/GenBank/DDBJ whole genome shotgun (WGS) entry which is preliminary data.</text>
</comment>
<feature type="transmembrane region" description="Helical" evidence="1">
    <location>
        <begin position="35"/>
        <end position="68"/>
    </location>
</feature>
<keyword evidence="3" id="KW-1185">Reference proteome</keyword>
<organism evidence="2 3">
    <name type="scientific">Volvox reticuliferus</name>
    <dbReference type="NCBI Taxonomy" id="1737510"/>
    <lineage>
        <taxon>Eukaryota</taxon>
        <taxon>Viridiplantae</taxon>
        <taxon>Chlorophyta</taxon>
        <taxon>core chlorophytes</taxon>
        <taxon>Chlorophyceae</taxon>
        <taxon>CS clade</taxon>
        <taxon>Chlamydomonadales</taxon>
        <taxon>Volvocaceae</taxon>
        <taxon>Volvox</taxon>
    </lineage>
</organism>
<evidence type="ECO:0000256" key="1">
    <source>
        <dbReference type="SAM" id="Phobius"/>
    </source>
</evidence>
<dbReference type="Proteomes" id="UP000747110">
    <property type="component" value="Unassembled WGS sequence"/>
</dbReference>
<proteinExistence type="predicted"/>
<reference evidence="2" key="1">
    <citation type="journal article" date="2021" name="Proc. Natl. Acad. Sci. U.S.A.">
        <title>Three genomes in the algal genus Volvox reveal the fate of a haploid sex-determining region after a transition to homothallism.</title>
        <authorList>
            <person name="Yamamoto K."/>
            <person name="Hamaji T."/>
            <person name="Kawai-Toyooka H."/>
            <person name="Matsuzaki R."/>
            <person name="Takahashi F."/>
            <person name="Nishimura Y."/>
            <person name="Kawachi M."/>
            <person name="Noguchi H."/>
            <person name="Minakuchi Y."/>
            <person name="Umen J.G."/>
            <person name="Toyoda A."/>
            <person name="Nozaki H."/>
        </authorList>
    </citation>
    <scope>NUCLEOTIDE SEQUENCE</scope>
    <source>
        <strain evidence="2">NIES-3786</strain>
    </source>
</reference>
<name>A0A8J4CTV6_9CHLO</name>
<keyword evidence="1" id="KW-0472">Membrane</keyword>
<accession>A0A8J4CTV6</accession>
<keyword evidence="1" id="KW-1133">Transmembrane helix</keyword>
<evidence type="ECO:0000313" key="2">
    <source>
        <dbReference type="EMBL" id="GIL88664.1"/>
    </source>
</evidence>
<gene>
    <name evidence="2" type="ORF">Vretifemale_16544</name>
</gene>
<dbReference type="AlphaFoldDB" id="A0A8J4CTV6"/>
<dbReference type="EMBL" id="BNCP01000046">
    <property type="protein sequence ID" value="GIL88664.1"/>
    <property type="molecule type" value="Genomic_DNA"/>
</dbReference>
<feature type="non-terminal residue" evidence="2">
    <location>
        <position position="1"/>
    </location>
</feature>
<keyword evidence="1" id="KW-0812">Transmembrane</keyword>
<protein>
    <submittedName>
        <fullName evidence="2">Uncharacterized protein</fullName>
    </submittedName>
</protein>
<sequence>CKIGAVLLTCHCCCRMRRGGPRQRPGSPAVPELAAAAVAAVMMVAAAVMVSVVVMVAVMTVAAVVAVAPADVDSAVAAAPPSPQPLRAAHPFGRASHGAVAAGCGGVRRPAGHC</sequence>